<protein>
    <submittedName>
        <fullName evidence="1">Uncharacterized protein</fullName>
    </submittedName>
</protein>
<sequence length="85" mass="9703">MNLKTSVLELPLCIVFVSKNFFFCLYKSFFFLLLAGFCRLFNDAVCVLLGGTDLRLRYALSVGHSDKKSDSHRCDGNGNTYQYFI</sequence>
<proteinExistence type="predicted"/>
<dbReference type="EMBL" id="VSSQ01111455">
    <property type="protein sequence ID" value="MPN48803.1"/>
    <property type="molecule type" value="Genomic_DNA"/>
</dbReference>
<gene>
    <name evidence="1" type="ORF">SDC9_196415</name>
</gene>
<organism evidence="1">
    <name type="scientific">bioreactor metagenome</name>
    <dbReference type="NCBI Taxonomy" id="1076179"/>
    <lineage>
        <taxon>unclassified sequences</taxon>
        <taxon>metagenomes</taxon>
        <taxon>ecological metagenomes</taxon>
    </lineage>
</organism>
<evidence type="ECO:0000313" key="1">
    <source>
        <dbReference type="EMBL" id="MPN48803.1"/>
    </source>
</evidence>
<dbReference type="AlphaFoldDB" id="A0A645INJ0"/>
<accession>A0A645INJ0</accession>
<reference evidence="1" key="1">
    <citation type="submission" date="2019-08" db="EMBL/GenBank/DDBJ databases">
        <authorList>
            <person name="Kucharzyk K."/>
            <person name="Murdoch R.W."/>
            <person name="Higgins S."/>
            <person name="Loffler F."/>
        </authorList>
    </citation>
    <scope>NUCLEOTIDE SEQUENCE</scope>
</reference>
<comment type="caution">
    <text evidence="1">The sequence shown here is derived from an EMBL/GenBank/DDBJ whole genome shotgun (WGS) entry which is preliminary data.</text>
</comment>
<name>A0A645INJ0_9ZZZZ</name>